<feature type="transmembrane region" description="Helical" evidence="13">
    <location>
        <begin position="174"/>
        <end position="195"/>
    </location>
</feature>
<keyword evidence="8 13" id="KW-0812">Transmembrane</keyword>
<comment type="similarity">
    <text evidence="3">Belongs to the multi antimicrobial extrusion (MATE) (TC 2.A.66.1) family.</text>
</comment>
<evidence type="ECO:0000256" key="2">
    <source>
        <dbReference type="ARBA" id="ARBA00004651"/>
    </source>
</evidence>
<name>A0ABT2SQ19_9FIRM</name>
<dbReference type="Proteomes" id="UP001652338">
    <property type="component" value="Unassembled WGS sequence"/>
</dbReference>
<keyword evidence="15" id="KW-1185">Reference proteome</keyword>
<reference evidence="14 15" key="1">
    <citation type="journal article" date="2021" name="ISME Commun">
        <title>Automated analysis of genomic sequences facilitates high-throughput and comprehensive description of bacteria.</title>
        <authorList>
            <person name="Hitch T.C.A."/>
        </authorList>
    </citation>
    <scope>NUCLEOTIDE SEQUENCE [LARGE SCALE GENOMIC DNA]</scope>
    <source>
        <strain evidence="14 15">Sanger_29</strain>
    </source>
</reference>
<dbReference type="InterPro" id="IPR002528">
    <property type="entry name" value="MATE_fam"/>
</dbReference>
<keyword evidence="6" id="KW-0050">Antiport</keyword>
<proteinExistence type="inferred from homology"/>
<evidence type="ECO:0000256" key="4">
    <source>
        <dbReference type="ARBA" id="ARBA00020268"/>
    </source>
</evidence>
<dbReference type="EMBL" id="JAOQKE010000030">
    <property type="protein sequence ID" value="MCU6726611.1"/>
    <property type="molecule type" value="Genomic_DNA"/>
</dbReference>
<comment type="function">
    <text evidence="1">Multidrug efflux pump.</text>
</comment>
<comment type="subcellular location">
    <subcellularLocation>
        <location evidence="2">Cell membrane</location>
        <topology evidence="2">Multi-pass membrane protein</topology>
    </subcellularLocation>
</comment>
<evidence type="ECO:0000256" key="10">
    <source>
        <dbReference type="ARBA" id="ARBA00023065"/>
    </source>
</evidence>
<keyword evidence="5" id="KW-0813">Transport</keyword>
<comment type="caution">
    <text evidence="14">The sequence shown here is derived from an EMBL/GenBank/DDBJ whole genome shotgun (WGS) entry which is preliminary data.</text>
</comment>
<evidence type="ECO:0000256" key="3">
    <source>
        <dbReference type="ARBA" id="ARBA00010199"/>
    </source>
</evidence>
<dbReference type="InterPro" id="IPR050222">
    <property type="entry name" value="MATE_MdtK"/>
</dbReference>
<evidence type="ECO:0000256" key="1">
    <source>
        <dbReference type="ARBA" id="ARBA00003408"/>
    </source>
</evidence>
<evidence type="ECO:0000256" key="12">
    <source>
        <dbReference type="ARBA" id="ARBA00031636"/>
    </source>
</evidence>
<dbReference type="PIRSF" id="PIRSF006603">
    <property type="entry name" value="DinF"/>
    <property type="match status" value="1"/>
</dbReference>
<dbReference type="PANTHER" id="PTHR43298">
    <property type="entry name" value="MULTIDRUG RESISTANCE PROTEIN NORM-RELATED"/>
    <property type="match status" value="1"/>
</dbReference>
<feature type="transmembrane region" description="Helical" evidence="13">
    <location>
        <begin position="267"/>
        <end position="285"/>
    </location>
</feature>
<feature type="transmembrane region" description="Helical" evidence="13">
    <location>
        <begin position="423"/>
        <end position="445"/>
    </location>
</feature>
<feature type="transmembrane region" description="Helical" evidence="13">
    <location>
        <begin position="62"/>
        <end position="84"/>
    </location>
</feature>
<organism evidence="14 15">
    <name type="scientific">Muricoprocola aceti</name>
    <dbReference type="NCBI Taxonomy" id="2981772"/>
    <lineage>
        <taxon>Bacteria</taxon>
        <taxon>Bacillati</taxon>
        <taxon>Bacillota</taxon>
        <taxon>Clostridia</taxon>
        <taxon>Lachnospirales</taxon>
        <taxon>Lachnospiraceae</taxon>
        <taxon>Muricoprocola</taxon>
    </lineage>
</organism>
<evidence type="ECO:0000313" key="14">
    <source>
        <dbReference type="EMBL" id="MCU6726611.1"/>
    </source>
</evidence>
<evidence type="ECO:0000256" key="13">
    <source>
        <dbReference type="SAM" id="Phobius"/>
    </source>
</evidence>
<keyword evidence="10" id="KW-0406">Ion transport</keyword>
<evidence type="ECO:0000313" key="15">
    <source>
        <dbReference type="Proteomes" id="UP001652338"/>
    </source>
</evidence>
<evidence type="ECO:0000256" key="9">
    <source>
        <dbReference type="ARBA" id="ARBA00022989"/>
    </source>
</evidence>
<feature type="transmembrane region" description="Helical" evidence="13">
    <location>
        <begin position="367"/>
        <end position="385"/>
    </location>
</feature>
<dbReference type="NCBIfam" id="TIGR00797">
    <property type="entry name" value="matE"/>
    <property type="match status" value="1"/>
</dbReference>
<dbReference type="CDD" id="cd13137">
    <property type="entry name" value="MATE_NorM_like"/>
    <property type="match status" value="1"/>
</dbReference>
<feature type="transmembrane region" description="Helical" evidence="13">
    <location>
        <begin position="291"/>
        <end position="310"/>
    </location>
</feature>
<dbReference type="InterPro" id="IPR048279">
    <property type="entry name" value="MdtK-like"/>
</dbReference>
<feature type="transmembrane region" description="Helical" evidence="13">
    <location>
        <begin position="331"/>
        <end position="351"/>
    </location>
</feature>
<feature type="transmembrane region" description="Helical" evidence="13">
    <location>
        <begin position="146"/>
        <end position="167"/>
    </location>
</feature>
<evidence type="ECO:0000256" key="11">
    <source>
        <dbReference type="ARBA" id="ARBA00023136"/>
    </source>
</evidence>
<evidence type="ECO:0000256" key="7">
    <source>
        <dbReference type="ARBA" id="ARBA00022475"/>
    </source>
</evidence>
<dbReference type="PANTHER" id="PTHR43298:SF2">
    <property type="entry name" value="FMN_FAD EXPORTER YEEO-RELATED"/>
    <property type="match status" value="1"/>
</dbReference>
<keyword evidence="11 13" id="KW-0472">Membrane</keyword>
<evidence type="ECO:0000256" key="5">
    <source>
        <dbReference type="ARBA" id="ARBA00022448"/>
    </source>
</evidence>
<feature type="transmembrane region" description="Helical" evidence="13">
    <location>
        <begin position="27"/>
        <end position="50"/>
    </location>
</feature>
<protein>
    <recommendedName>
        <fullName evidence="4">Probable multidrug resistance protein NorM</fullName>
    </recommendedName>
    <alternativeName>
        <fullName evidence="12">Multidrug-efflux transporter</fullName>
    </alternativeName>
</protein>
<dbReference type="RefSeq" id="WP_262655860.1">
    <property type="nucleotide sequence ID" value="NZ_JAOQKE010000030.1"/>
</dbReference>
<feature type="transmembrane region" description="Helical" evidence="13">
    <location>
        <begin position="104"/>
        <end position="126"/>
    </location>
</feature>
<accession>A0ABT2SQ19</accession>
<keyword evidence="7" id="KW-1003">Cell membrane</keyword>
<sequence>MRGKRRVKKRNIPETELLFSNQQLKKLIFPLVIEQLLTVMVGMADSLMVASVGEAAVSGVSLVDTVMVLLINIFAALATGGAVAAGHYIGQKNEEKASKAADQLVLFILVSSLVIMGCVYLCQNLILGKVFGKIEPDVMANARTYLLIVSASIPFIALYNGGAAIFRATGNSKIAMITSLIMNAINITGNGILIYGLKMGVAGAAIPTLVSRMIAALIMILLLRRQNQPVHMSKKIQWHFDGPLIRKILHVGVPNGLENGMFQLGKILVLSLVSTFGTASIAANAVSNTIAMFQILPGMAINFAILTVAAQCVGAKRYDQVRYYTVKLLKLVYTCMIGVSIALYCLLPMILKVYNLSDVTSEMTRQIIIYHDLCAILIWPLSFSIPNTLRAANDVKATMWIAIASMWIFRIAFSYVLGEWLHMGVFGIWVAMTIDWAFRALCYVIRYRRGKWEQMAV</sequence>
<evidence type="ECO:0000256" key="6">
    <source>
        <dbReference type="ARBA" id="ARBA00022449"/>
    </source>
</evidence>
<gene>
    <name evidence="14" type="ORF">OCV47_14985</name>
</gene>
<evidence type="ECO:0000256" key="8">
    <source>
        <dbReference type="ARBA" id="ARBA00022692"/>
    </source>
</evidence>
<dbReference type="Pfam" id="PF01554">
    <property type="entry name" value="MatE"/>
    <property type="match status" value="2"/>
</dbReference>
<feature type="transmembrane region" description="Helical" evidence="13">
    <location>
        <begin position="397"/>
        <end position="417"/>
    </location>
</feature>
<keyword evidence="9 13" id="KW-1133">Transmembrane helix</keyword>
<feature type="transmembrane region" description="Helical" evidence="13">
    <location>
        <begin position="201"/>
        <end position="223"/>
    </location>
</feature>